<dbReference type="SUPFAM" id="SSF51905">
    <property type="entry name" value="FAD/NAD(P)-binding domain"/>
    <property type="match status" value="1"/>
</dbReference>
<proteinExistence type="predicted"/>
<sequence length="424" mass="45939">MTASASASASAAPDGIVTARVLIAGASYAGLAAAVNLLDLTDGKPPRMAVDPYPFQENWPRVRFEITIVDERDGFFHVVGAPLALAKPSYAERAWVEFPRLPDLQRPNVAFVHGTVARVDWASRTAEVRRHGVDAPDVLGYDYFVAATGLRRAWPVVPQSFYRKEYLAEVGEHIRRAGEASHGVLVVGGGAVGVEMAAELKLCMSDIQVTLAHSRDALLSSEGLSDECKDAALRMLREAGVRVSLGHRLDAYERVETSDGSEKYRVRFANGAETDVSLVIVAVSKSVPSTGYLPPWAVDAEGYVKIRPDLVIESEGPNADRHYYCAGDATRWSGIKRCGGAMHGGYCIANNIHQHILEAAVGHSPEYRRLVHLEPMIALAVGKNAVSSGPHGTDAGAHVMHKFFGEDLYLSGCWRWLGLGIKEE</sequence>
<gene>
    <name evidence="2" type="ORF">MGU_03684</name>
</gene>
<dbReference type="AlphaFoldDB" id="A0A0B4HBZ6"/>
<dbReference type="EMBL" id="AZNH01000008">
    <property type="protein sequence ID" value="KID89637.1"/>
    <property type="molecule type" value="Genomic_DNA"/>
</dbReference>
<dbReference type="InterPro" id="IPR036188">
    <property type="entry name" value="FAD/NAD-bd_sf"/>
</dbReference>
<dbReference type="GO" id="GO:0050660">
    <property type="term" value="F:flavin adenine dinucleotide binding"/>
    <property type="evidence" value="ECO:0007669"/>
    <property type="project" value="TreeGrafter"/>
</dbReference>
<dbReference type="InterPro" id="IPR023753">
    <property type="entry name" value="FAD/NAD-binding_dom"/>
</dbReference>
<organism evidence="2 3">
    <name type="scientific">Metarhizium guizhouense (strain ARSEF 977)</name>
    <dbReference type="NCBI Taxonomy" id="1276136"/>
    <lineage>
        <taxon>Eukaryota</taxon>
        <taxon>Fungi</taxon>
        <taxon>Dikarya</taxon>
        <taxon>Ascomycota</taxon>
        <taxon>Pezizomycotina</taxon>
        <taxon>Sordariomycetes</taxon>
        <taxon>Hypocreomycetidae</taxon>
        <taxon>Hypocreales</taxon>
        <taxon>Clavicipitaceae</taxon>
        <taxon>Metarhizium</taxon>
    </lineage>
</organism>
<dbReference type="Gene3D" id="3.50.50.100">
    <property type="match status" value="1"/>
</dbReference>
<keyword evidence="3" id="KW-1185">Reference proteome</keyword>
<dbReference type="PANTHER" id="PTHR43735">
    <property type="entry name" value="APOPTOSIS-INDUCING FACTOR 1"/>
    <property type="match status" value="1"/>
</dbReference>
<evidence type="ECO:0000259" key="1">
    <source>
        <dbReference type="Pfam" id="PF07992"/>
    </source>
</evidence>
<dbReference type="PRINTS" id="PR00368">
    <property type="entry name" value="FADPNR"/>
</dbReference>
<reference evidence="2 3" key="1">
    <citation type="journal article" date="2014" name="Proc. Natl. Acad. Sci. U.S.A.">
        <title>Trajectory and genomic determinants of fungal-pathogen speciation and host adaptation.</title>
        <authorList>
            <person name="Hu X."/>
            <person name="Xiao G."/>
            <person name="Zheng P."/>
            <person name="Shang Y."/>
            <person name="Su Y."/>
            <person name="Zhang X."/>
            <person name="Liu X."/>
            <person name="Zhan S."/>
            <person name="St Leger R.J."/>
            <person name="Wang C."/>
        </authorList>
    </citation>
    <scope>NUCLEOTIDE SEQUENCE [LARGE SCALE GENOMIC DNA]</scope>
    <source>
        <strain evidence="2 3">ARSEF 977</strain>
    </source>
</reference>
<dbReference type="GO" id="GO:0005737">
    <property type="term" value="C:cytoplasm"/>
    <property type="evidence" value="ECO:0007669"/>
    <property type="project" value="TreeGrafter"/>
</dbReference>
<feature type="domain" description="FAD/NAD(P)-binding" evidence="1">
    <location>
        <begin position="20"/>
        <end position="337"/>
    </location>
</feature>
<dbReference type="PRINTS" id="PR00411">
    <property type="entry name" value="PNDRDTASEI"/>
</dbReference>
<name>A0A0B4HBZ6_METGA</name>
<evidence type="ECO:0000313" key="3">
    <source>
        <dbReference type="Proteomes" id="UP000031192"/>
    </source>
</evidence>
<dbReference type="Proteomes" id="UP000031192">
    <property type="component" value="Unassembled WGS sequence"/>
</dbReference>
<protein>
    <submittedName>
        <fullName evidence="2">Oxidoreductase</fullName>
    </submittedName>
</protein>
<dbReference type="GO" id="GO:0004174">
    <property type="term" value="F:electron-transferring-flavoprotein dehydrogenase activity"/>
    <property type="evidence" value="ECO:0007669"/>
    <property type="project" value="TreeGrafter"/>
</dbReference>
<evidence type="ECO:0000313" key="2">
    <source>
        <dbReference type="EMBL" id="KID89637.1"/>
    </source>
</evidence>
<dbReference type="Pfam" id="PF07992">
    <property type="entry name" value="Pyr_redox_2"/>
    <property type="match status" value="1"/>
</dbReference>
<accession>A0A0B4HBZ6</accession>
<dbReference type="OrthoDB" id="202203at2759"/>
<dbReference type="HOGENOM" id="CLU_029131_0_0_1"/>
<comment type="caution">
    <text evidence="2">The sequence shown here is derived from an EMBL/GenBank/DDBJ whole genome shotgun (WGS) entry which is preliminary data.</text>
</comment>
<dbReference type="PANTHER" id="PTHR43735:SF24">
    <property type="entry name" value="NUCLEOTIDE-DISULPHIDE OXIDOREDUCTASE AMID-LIKE, PUTATIVE (AFU_ORTHOLOGUE AFUA_1G17180)-RELATED"/>
    <property type="match status" value="1"/>
</dbReference>